<proteinExistence type="predicted"/>
<evidence type="ECO:0000313" key="2">
    <source>
        <dbReference type="EMBL" id="SDU43520.1"/>
    </source>
</evidence>
<dbReference type="InterPro" id="IPR021675">
    <property type="entry name" value="DUF3261"/>
</dbReference>
<dbReference type="RefSeq" id="WP_014959178.1">
    <property type="nucleotide sequence ID" value="NZ_FNLL01000008.1"/>
</dbReference>
<evidence type="ECO:0000313" key="3">
    <source>
        <dbReference type="Proteomes" id="UP000199608"/>
    </source>
</evidence>
<keyword evidence="3" id="KW-1185">Reference proteome</keyword>
<accession>A0A1H2IH67</accession>
<dbReference type="EMBL" id="FNLL01000008">
    <property type="protein sequence ID" value="SDU43520.1"/>
    <property type="molecule type" value="Genomic_DNA"/>
</dbReference>
<dbReference type="AlphaFoldDB" id="A0A1H2IH67"/>
<dbReference type="PROSITE" id="PS51257">
    <property type="entry name" value="PROKAR_LIPOPROTEIN"/>
    <property type="match status" value="1"/>
</dbReference>
<keyword evidence="1" id="KW-0732">Signal</keyword>
<evidence type="ECO:0008006" key="4">
    <source>
        <dbReference type="Google" id="ProtNLM"/>
    </source>
</evidence>
<protein>
    <recommendedName>
        <fullName evidence="4">Outer membrane lipoprotein-sorting protein</fullName>
    </recommendedName>
</protein>
<sequence>MKFFLLFFSLLFIAGCSTIDVPEHNLVPLNHIDKKTACKEIAQYNDSITQKTNMINSTIFTFKGRSMTALGITKLDGENKNFSVAGFNPMGITLFKIQMEDEKVISSYVIPQFGADNLDKAASMISQDIAHIYFNRKIDLKTASLELDKYKVTINTQVDQNDFEYIFSGQPLKLTTKSMYKNNNKIWSVDYYDYTIVNDRTSNREIPFKLFFKNYKYGYVLEIETKEIK</sequence>
<name>A0A1H2IH67_9BACT</name>
<organism evidence="2 3">
    <name type="scientific">Desulfobacula phenolica</name>
    <dbReference type="NCBI Taxonomy" id="90732"/>
    <lineage>
        <taxon>Bacteria</taxon>
        <taxon>Pseudomonadati</taxon>
        <taxon>Thermodesulfobacteriota</taxon>
        <taxon>Desulfobacteria</taxon>
        <taxon>Desulfobacterales</taxon>
        <taxon>Desulfobacteraceae</taxon>
        <taxon>Desulfobacula</taxon>
    </lineage>
</organism>
<feature type="chain" id="PRO_5011730752" description="Outer membrane lipoprotein-sorting protein" evidence="1">
    <location>
        <begin position="20"/>
        <end position="229"/>
    </location>
</feature>
<gene>
    <name evidence="2" type="ORF">SAMN04487931_108192</name>
</gene>
<dbReference type="Proteomes" id="UP000199608">
    <property type="component" value="Unassembled WGS sequence"/>
</dbReference>
<feature type="signal peptide" evidence="1">
    <location>
        <begin position="1"/>
        <end position="19"/>
    </location>
</feature>
<reference evidence="3" key="1">
    <citation type="submission" date="2016-10" db="EMBL/GenBank/DDBJ databases">
        <authorList>
            <person name="Varghese N."/>
            <person name="Submissions S."/>
        </authorList>
    </citation>
    <scope>NUCLEOTIDE SEQUENCE [LARGE SCALE GENOMIC DNA]</scope>
    <source>
        <strain evidence="3">DSM 3384</strain>
    </source>
</reference>
<dbReference type="Pfam" id="PF11659">
    <property type="entry name" value="DUF3261"/>
    <property type="match status" value="1"/>
</dbReference>
<evidence type="ECO:0000256" key="1">
    <source>
        <dbReference type="SAM" id="SignalP"/>
    </source>
</evidence>